<dbReference type="eggNOG" id="ENOG5032YDJ">
    <property type="taxonomic scope" value="Bacteria"/>
</dbReference>
<reference evidence="2 3" key="2">
    <citation type="journal article" date="2011" name="J. Bacteriol.">
        <title>Genomes of three methylotrophs from a single niche uncover genetic and metabolic divergence of Methylophilaceae.</title>
        <authorList>
            <person name="Lapidus A."/>
            <person name="Clum A."/>
            <person name="Labutti K."/>
            <person name="Kaluzhnaya M.G."/>
            <person name="Lim S."/>
            <person name="Beck D.A."/>
            <person name="Glavina Del Rio T."/>
            <person name="Nolan M."/>
            <person name="Mavromatis K."/>
            <person name="Huntemann M."/>
            <person name="Lucas S."/>
            <person name="Lidstrom M.E."/>
            <person name="Ivanova N."/>
            <person name="Chistoserdova L."/>
        </authorList>
    </citation>
    <scope>NUCLEOTIDE SEQUENCE [LARGE SCALE GENOMIC DNA]</scope>
    <source>
        <strain evidence="2 3">301</strain>
    </source>
</reference>
<dbReference type="KEGG" id="meh:M301_2367"/>
<organism evidence="2 3">
    <name type="scientific">Methylotenera versatilis (strain 301)</name>
    <dbReference type="NCBI Taxonomy" id="666681"/>
    <lineage>
        <taxon>Bacteria</taxon>
        <taxon>Pseudomonadati</taxon>
        <taxon>Pseudomonadota</taxon>
        <taxon>Betaproteobacteria</taxon>
        <taxon>Nitrosomonadales</taxon>
        <taxon>Methylophilaceae</taxon>
        <taxon>Methylotenera</taxon>
    </lineage>
</organism>
<dbReference type="Pfam" id="PF25559">
    <property type="entry name" value="DUF7931"/>
    <property type="match status" value="1"/>
</dbReference>
<accession>D7DM36</accession>
<dbReference type="STRING" id="666681.M301_2367"/>
<dbReference type="InterPro" id="IPR057691">
    <property type="entry name" value="DUF7931"/>
</dbReference>
<sequence precursor="true">MTTNDINNELIPDQIMVGEHLYAEAINLILTSAERELLVFDQDLSHGDFASKQKYELFQAFLNKSPSNQLTIVLQDTGFFQNRCPRLLDLLTIYGHKMTVYETNQTAKHAKDCFVLADDKHYVKRIHIDQARFRYGLDDLATAGLLNTRFKELLEATHDVVTISRLGL</sequence>
<dbReference type="EMBL" id="CP002056">
    <property type="protein sequence ID" value="ADI30730.1"/>
    <property type="molecule type" value="Genomic_DNA"/>
</dbReference>
<dbReference type="OrthoDB" id="9179759at2"/>
<gene>
    <name evidence="2" type="ordered locus">M301_2367</name>
</gene>
<evidence type="ECO:0000313" key="3">
    <source>
        <dbReference type="Proteomes" id="UP000000383"/>
    </source>
</evidence>
<keyword evidence="3" id="KW-1185">Reference proteome</keyword>
<evidence type="ECO:0000259" key="1">
    <source>
        <dbReference type="Pfam" id="PF25559"/>
    </source>
</evidence>
<dbReference type="HOGENOM" id="CLU_140975_0_0_4"/>
<proteinExistence type="predicted"/>
<name>D7DM36_METV0</name>
<dbReference type="RefSeq" id="WP_013149038.1">
    <property type="nucleotide sequence ID" value="NC_014207.1"/>
</dbReference>
<evidence type="ECO:0000313" key="2">
    <source>
        <dbReference type="EMBL" id="ADI30730.1"/>
    </source>
</evidence>
<dbReference type="AlphaFoldDB" id="D7DM36"/>
<protein>
    <recommendedName>
        <fullName evidence="1">DUF7931 domain-containing protein</fullName>
    </recommendedName>
</protein>
<dbReference type="Proteomes" id="UP000000383">
    <property type="component" value="Chromosome"/>
</dbReference>
<feature type="domain" description="DUF7931" evidence="1">
    <location>
        <begin position="24"/>
        <end position="156"/>
    </location>
</feature>
<reference evidence="3" key="1">
    <citation type="submission" date="2010-05" db="EMBL/GenBank/DDBJ databases">
        <title>Complete sequence of Methylotenera sp. 301.</title>
        <authorList>
            <person name="Lucas S."/>
            <person name="Copeland A."/>
            <person name="Lapidus A."/>
            <person name="Cheng J.-F."/>
            <person name="Bruce D."/>
            <person name="Goodwin L."/>
            <person name="Pitluck S."/>
            <person name="Clum A."/>
            <person name="Land M."/>
            <person name="Hauser L."/>
            <person name="Kyrpides N."/>
            <person name="Ivanova N."/>
            <person name="Chistoservova L."/>
            <person name="Kalyuzhnaya M."/>
            <person name="Woyke T."/>
        </authorList>
    </citation>
    <scope>NUCLEOTIDE SEQUENCE [LARGE SCALE GENOMIC DNA]</scope>
    <source>
        <strain evidence="3">301</strain>
    </source>
</reference>